<dbReference type="Proteomes" id="UP000257323">
    <property type="component" value="Unassembled WGS sequence"/>
</dbReference>
<dbReference type="EMBL" id="QUAH01000012">
    <property type="protein sequence ID" value="RFT15123.1"/>
    <property type="molecule type" value="Genomic_DNA"/>
</dbReference>
<dbReference type="SUPFAM" id="SSF116734">
    <property type="entry name" value="DNA methylase specificity domain"/>
    <property type="match status" value="2"/>
</dbReference>
<dbReference type="GO" id="GO:0009307">
    <property type="term" value="P:DNA restriction-modification system"/>
    <property type="evidence" value="ECO:0007669"/>
    <property type="project" value="UniProtKB-KW"/>
</dbReference>
<dbReference type="PANTHER" id="PTHR30408">
    <property type="entry name" value="TYPE-1 RESTRICTION ENZYME ECOKI SPECIFICITY PROTEIN"/>
    <property type="match status" value="1"/>
</dbReference>
<reference evidence="5 6" key="1">
    <citation type="submission" date="2018-08" db="EMBL/GenBank/DDBJ databases">
        <title>Genome analysis of the thermophilic bacterium of the candidate phylum Aminicenantes from deep subsurface aquifer revealed its physiology and ecological role.</title>
        <authorList>
            <person name="Kadnikov V.V."/>
            <person name="Mardanov A.V."/>
            <person name="Beletsky A.V."/>
            <person name="Karnachuk O.V."/>
            <person name="Ravin N.V."/>
        </authorList>
    </citation>
    <scope>NUCLEOTIDE SEQUENCE [LARGE SCALE GENOMIC DNA]</scope>
    <source>
        <strain evidence="5">BY38</strain>
    </source>
</reference>
<evidence type="ECO:0000256" key="2">
    <source>
        <dbReference type="ARBA" id="ARBA00022747"/>
    </source>
</evidence>
<evidence type="ECO:0000259" key="4">
    <source>
        <dbReference type="Pfam" id="PF01420"/>
    </source>
</evidence>
<comment type="caution">
    <text evidence="5">The sequence shown here is derived from an EMBL/GenBank/DDBJ whole genome shotgun (WGS) entry which is preliminary data.</text>
</comment>
<dbReference type="Gene3D" id="3.90.220.20">
    <property type="entry name" value="DNA methylase specificity domains"/>
    <property type="match status" value="2"/>
</dbReference>
<dbReference type="InterPro" id="IPR044946">
    <property type="entry name" value="Restrct_endonuc_typeI_TRD_sf"/>
</dbReference>
<dbReference type="InterPro" id="IPR000055">
    <property type="entry name" value="Restrct_endonuc_typeI_TRD"/>
</dbReference>
<name>A0A3E2BK57_9BACT</name>
<dbReference type="InterPro" id="IPR052021">
    <property type="entry name" value="Type-I_RS_S_subunit"/>
</dbReference>
<dbReference type="CDD" id="cd17273">
    <property type="entry name" value="RMtype1_S_EcoJA69PI-TRD1-CR1_like"/>
    <property type="match status" value="1"/>
</dbReference>
<protein>
    <submittedName>
        <fullName evidence="5">Type I restriction-modification system, specificity subunit S</fullName>
    </submittedName>
</protein>
<accession>A0A3E2BK57</accession>
<evidence type="ECO:0000313" key="5">
    <source>
        <dbReference type="EMBL" id="RFT15123.1"/>
    </source>
</evidence>
<comment type="similarity">
    <text evidence="1">Belongs to the type-I restriction system S methylase family.</text>
</comment>
<proteinExistence type="inferred from homology"/>
<feature type="domain" description="Type I restriction modification DNA specificity" evidence="4">
    <location>
        <begin position="2"/>
        <end position="179"/>
    </location>
</feature>
<dbReference type="Pfam" id="PF01420">
    <property type="entry name" value="Methylase_S"/>
    <property type="match status" value="1"/>
</dbReference>
<gene>
    <name evidence="5" type="ORF">OP8BY_0587</name>
</gene>
<keyword evidence="2" id="KW-0680">Restriction system</keyword>
<keyword evidence="3" id="KW-0238">DNA-binding</keyword>
<dbReference type="AlphaFoldDB" id="A0A3E2BK57"/>
<dbReference type="PANTHER" id="PTHR30408:SF13">
    <property type="entry name" value="TYPE I RESTRICTION ENZYME HINDI SPECIFICITY SUBUNIT"/>
    <property type="match status" value="1"/>
</dbReference>
<evidence type="ECO:0000256" key="1">
    <source>
        <dbReference type="ARBA" id="ARBA00010923"/>
    </source>
</evidence>
<evidence type="ECO:0000256" key="3">
    <source>
        <dbReference type="ARBA" id="ARBA00023125"/>
    </source>
</evidence>
<dbReference type="GO" id="GO:0003677">
    <property type="term" value="F:DNA binding"/>
    <property type="evidence" value="ECO:0007669"/>
    <property type="project" value="UniProtKB-KW"/>
</dbReference>
<organism evidence="5 6">
    <name type="scientific">Candidatus Saccharicenans subterraneus</name>
    <dbReference type="NCBI Taxonomy" id="2508984"/>
    <lineage>
        <taxon>Bacteria</taxon>
        <taxon>Candidatus Aminicenantota</taxon>
        <taxon>Candidatus Aminicenantia</taxon>
        <taxon>Candidatus Aminicenantales</taxon>
        <taxon>Candidatus Saccharicenantaceae</taxon>
        <taxon>Candidatus Saccharicenans</taxon>
    </lineage>
</organism>
<evidence type="ECO:0000313" key="6">
    <source>
        <dbReference type="Proteomes" id="UP000257323"/>
    </source>
</evidence>
<sequence length="419" mass="46759">MPIEWQEYRIGDIADIVGGSTPSTSDPTNFDGDIPWLTPKDLAGPHDRHISRGERNLSEKGLASCSSKLLPVGAVVLSTRAPIGYLAIAKNPIATNQGFRSLVPKNGFDSEFIYYWLKANIDELERNACGSTFKELSGSALANIKIRVPPLFEQRAVAHILGTLDDKIELNRRMSETLEAMAHAIFKAWFVDFEPVRAKMEGRWRRGESLPGLPAHLYDLFPSRLVDSELGEIPEGWEWSYLGDIADVNWGDTNVTKDSYVQDGYLAYSAKGPDGYLPYYDFDLVGVVLSAIGVNAGRTWLARGKWSCIKNTIRFWSTVSDISTEYLYFATNGTNIWPLRGSAQPFISQTDARNIRVLHPTNKLAKRFGENVAPFLEKLASSLNESRTLAAIRDTLLPKLISGELRVKDAELFLRERGL</sequence>